<organism evidence="1 2">
    <name type="scientific">Spirosoma utsteinense</name>
    <dbReference type="NCBI Taxonomy" id="2585773"/>
    <lineage>
        <taxon>Bacteria</taxon>
        <taxon>Pseudomonadati</taxon>
        <taxon>Bacteroidota</taxon>
        <taxon>Cytophagia</taxon>
        <taxon>Cytophagales</taxon>
        <taxon>Cytophagaceae</taxon>
        <taxon>Spirosoma</taxon>
    </lineage>
</organism>
<keyword evidence="2" id="KW-1185">Reference proteome</keyword>
<name>A0ABR6W675_9BACT</name>
<gene>
    <name evidence="1" type="ORF">FH603_2481</name>
</gene>
<reference evidence="1 2" key="1">
    <citation type="submission" date="2019-06" db="EMBL/GenBank/DDBJ databases">
        <title>Spirosoma utsteinense sp. nov. isolated from Antarctic ice-free soils.</title>
        <authorList>
            <person name="Tahon G."/>
        </authorList>
    </citation>
    <scope>NUCLEOTIDE SEQUENCE [LARGE SCALE GENOMIC DNA]</scope>
    <source>
        <strain evidence="1 2">LMG 31447</strain>
    </source>
</reference>
<evidence type="ECO:0000313" key="2">
    <source>
        <dbReference type="Proteomes" id="UP000700732"/>
    </source>
</evidence>
<sequence>MVFKSNANTQPGFIKVTSLRLKPGKTSDINNIWFMYPFKLIMWQFLFNL</sequence>
<dbReference type="Proteomes" id="UP000700732">
    <property type="component" value="Unassembled WGS sequence"/>
</dbReference>
<evidence type="ECO:0000313" key="1">
    <source>
        <dbReference type="EMBL" id="MBC3791972.1"/>
    </source>
</evidence>
<comment type="caution">
    <text evidence="1">The sequence shown here is derived from an EMBL/GenBank/DDBJ whole genome shotgun (WGS) entry which is preliminary data.</text>
</comment>
<dbReference type="EMBL" id="VFIA01000012">
    <property type="protein sequence ID" value="MBC3791972.1"/>
    <property type="molecule type" value="Genomic_DNA"/>
</dbReference>
<proteinExistence type="predicted"/>
<accession>A0ABR6W675</accession>
<protein>
    <submittedName>
        <fullName evidence="1">Uncharacterized protein</fullName>
    </submittedName>
</protein>